<dbReference type="Pfam" id="PF01607">
    <property type="entry name" value="CBM_14"/>
    <property type="match status" value="2"/>
</dbReference>
<feature type="region of interest" description="Disordered" evidence="7">
    <location>
        <begin position="425"/>
        <end position="524"/>
    </location>
</feature>
<keyword evidence="4" id="KW-1015">Disulfide bond</keyword>
<keyword evidence="3 6" id="KW-0378">Hydrolase</keyword>
<evidence type="ECO:0000256" key="7">
    <source>
        <dbReference type="SAM" id="MobiDB-lite"/>
    </source>
</evidence>
<gene>
    <name evidence="11" type="primary">Chia-L7</name>
    <name evidence="11" type="ORF">Hamer_G017196</name>
</gene>
<dbReference type="GO" id="GO:0004568">
    <property type="term" value="F:chitinase activity"/>
    <property type="evidence" value="ECO:0007669"/>
    <property type="project" value="TreeGrafter"/>
</dbReference>
<keyword evidence="5 6" id="KW-0326">Glycosidase</keyword>
<dbReference type="InterPro" id="IPR011583">
    <property type="entry name" value="Chitinase_II/V-like_cat"/>
</dbReference>
<protein>
    <submittedName>
        <fullName evidence="11">Acidic mammalian chitinase-like 7</fullName>
    </submittedName>
</protein>
<dbReference type="PROSITE" id="PS51910">
    <property type="entry name" value="GH18_2"/>
    <property type="match status" value="1"/>
</dbReference>
<evidence type="ECO:0000259" key="9">
    <source>
        <dbReference type="PROSITE" id="PS50940"/>
    </source>
</evidence>
<dbReference type="GO" id="GO:0005576">
    <property type="term" value="C:extracellular region"/>
    <property type="evidence" value="ECO:0007669"/>
    <property type="project" value="InterPro"/>
</dbReference>
<feature type="signal peptide" evidence="8">
    <location>
        <begin position="1"/>
        <end position="19"/>
    </location>
</feature>
<dbReference type="Proteomes" id="UP000747542">
    <property type="component" value="Unassembled WGS sequence"/>
</dbReference>
<dbReference type="GO" id="GO:0006032">
    <property type="term" value="P:chitin catabolic process"/>
    <property type="evidence" value="ECO:0007669"/>
    <property type="project" value="TreeGrafter"/>
</dbReference>
<dbReference type="PROSITE" id="PS01095">
    <property type="entry name" value="GH18_1"/>
    <property type="match status" value="1"/>
</dbReference>
<dbReference type="GO" id="GO:0005975">
    <property type="term" value="P:carbohydrate metabolic process"/>
    <property type="evidence" value="ECO:0007669"/>
    <property type="project" value="InterPro"/>
</dbReference>
<keyword evidence="12" id="KW-1185">Reference proteome</keyword>
<feature type="domain" description="GH18" evidence="10">
    <location>
        <begin position="20"/>
        <end position="397"/>
    </location>
</feature>
<dbReference type="SMART" id="SM00636">
    <property type="entry name" value="Glyco_18"/>
    <property type="match status" value="1"/>
</dbReference>
<proteinExistence type="inferred from homology"/>
<reference evidence="11" key="1">
    <citation type="journal article" date="2021" name="Sci. Adv.">
        <title>The American lobster genome reveals insights on longevity, neural, and immune adaptations.</title>
        <authorList>
            <person name="Polinski J.M."/>
            <person name="Zimin A.V."/>
            <person name="Clark K.F."/>
            <person name="Kohn A.B."/>
            <person name="Sadowski N."/>
            <person name="Timp W."/>
            <person name="Ptitsyn A."/>
            <person name="Khanna P."/>
            <person name="Romanova D.Y."/>
            <person name="Williams P."/>
            <person name="Greenwood S.J."/>
            <person name="Moroz L.L."/>
            <person name="Walt D.R."/>
            <person name="Bodnar A.G."/>
        </authorList>
    </citation>
    <scope>NUCLEOTIDE SEQUENCE</scope>
    <source>
        <strain evidence="11">GMGI-L3</strain>
    </source>
</reference>
<evidence type="ECO:0000256" key="2">
    <source>
        <dbReference type="ARBA" id="ARBA00022669"/>
    </source>
</evidence>
<feature type="domain" description="Chitin-binding type-2" evidence="9">
    <location>
        <begin position="519"/>
        <end position="578"/>
    </location>
</feature>
<dbReference type="GO" id="GO:0008061">
    <property type="term" value="F:chitin binding"/>
    <property type="evidence" value="ECO:0007669"/>
    <property type="project" value="UniProtKB-KW"/>
</dbReference>
<dbReference type="InterPro" id="IPR017853">
    <property type="entry name" value="GH"/>
</dbReference>
<evidence type="ECO:0000259" key="10">
    <source>
        <dbReference type="PROSITE" id="PS51910"/>
    </source>
</evidence>
<accession>A0A8J5MXK0</accession>
<dbReference type="Gene3D" id="3.20.20.80">
    <property type="entry name" value="Glycosidases"/>
    <property type="match status" value="1"/>
</dbReference>
<feature type="domain" description="Chitin-binding type-2" evidence="9">
    <location>
        <begin position="592"/>
        <end position="635"/>
    </location>
</feature>
<dbReference type="PANTHER" id="PTHR11177:SF360">
    <property type="entry name" value="CHITINASE 4-RELATED"/>
    <property type="match status" value="1"/>
</dbReference>
<comment type="caution">
    <text evidence="11">The sequence shown here is derived from an EMBL/GenBank/DDBJ whole genome shotgun (WGS) entry which is preliminary data.</text>
</comment>
<name>A0A8J5MXK0_HOMAM</name>
<dbReference type="InterPro" id="IPR001223">
    <property type="entry name" value="Glyco_hydro18_cat"/>
</dbReference>
<dbReference type="AlphaFoldDB" id="A0A8J5MXK0"/>
<dbReference type="InterPro" id="IPR050314">
    <property type="entry name" value="Glycosyl_Hydrlase_18"/>
</dbReference>
<evidence type="ECO:0000256" key="6">
    <source>
        <dbReference type="RuleBase" id="RU000489"/>
    </source>
</evidence>
<feature type="chain" id="PRO_5035186063" evidence="8">
    <location>
        <begin position="20"/>
        <end position="636"/>
    </location>
</feature>
<keyword evidence="2" id="KW-0147">Chitin-binding</keyword>
<feature type="compositionally biased region" description="Polar residues" evidence="7">
    <location>
        <begin position="503"/>
        <end position="512"/>
    </location>
</feature>
<dbReference type="SUPFAM" id="SSF54556">
    <property type="entry name" value="Chitinase insertion domain"/>
    <property type="match status" value="1"/>
</dbReference>
<comment type="similarity">
    <text evidence="1">Belongs to the glycosyl hydrolase 18 family. Chitinase class II subfamily.</text>
</comment>
<sequence length="636" mass="71109">MKMRLLGLLLVFGLGVVSAEKLVCYFSSWAVWRPGNGKFDVDDIPPELCTHLVFGFAGLSNYTWSVEVLDPWNELCPDEEGGSRCAYNRFVALKKQNPKLLTILGVGGWREGSEDYSVMADDPAKRKTFIDSTIFLINKHGFDGLDLDWEYPAARGGIPEDKENFVTLLSELREAFHKFNPPLLLSAALAQGKPTMDAAYDIPAIASLLDQAHIMTYDYHGAWDNFTHHNAPLCGYYLDWGINIYFNVVYTINYFLEHGMPKEKLVMGVPTYGRCFTLDSIHDHGMLAPASNPGPPGPYIRLPGTLGFNEICERMLSMDCSIVHDPALHEPYFYCPEDKIWCGFDDEDSVYEKARYAKNMGLGGVLVWTLDTDDFHPLCYDEPFHLIQNMKRALSTPADGKIVECAAVTPTGDIATTTEMSTVFTTQESTSTTTQKPITTTQNPITTTQEPITTTQEPITTTQEPITTTQKPTTTTQEPITTTQNPTTTTQEPITTTQNPTTSLRPISSTTEGPGPHPRPDCSKHIDGSVFPHEDCNKYWLCINGQAVLELCGPGTLFDEDLMICNWKENVDTSHCKLWLCEVDNVYYPAVDCDKYYRCYQGSPHLEQCANGLYWNQALSMCDIPARVDTSQCNIP</sequence>
<organism evidence="11 12">
    <name type="scientific">Homarus americanus</name>
    <name type="common">American lobster</name>
    <dbReference type="NCBI Taxonomy" id="6706"/>
    <lineage>
        <taxon>Eukaryota</taxon>
        <taxon>Metazoa</taxon>
        <taxon>Ecdysozoa</taxon>
        <taxon>Arthropoda</taxon>
        <taxon>Crustacea</taxon>
        <taxon>Multicrustacea</taxon>
        <taxon>Malacostraca</taxon>
        <taxon>Eumalacostraca</taxon>
        <taxon>Eucarida</taxon>
        <taxon>Decapoda</taxon>
        <taxon>Pleocyemata</taxon>
        <taxon>Astacidea</taxon>
        <taxon>Nephropoidea</taxon>
        <taxon>Nephropidae</taxon>
        <taxon>Homarus</taxon>
    </lineage>
</organism>
<dbReference type="InterPro" id="IPR002557">
    <property type="entry name" value="Chitin-bd_dom"/>
</dbReference>
<dbReference type="InterPro" id="IPR001579">
    <property type="entry name" value="Glyco_hydro_18_chit_AS"/>
</dbReference>
<dbReference type="PANTHER" id="PTHR11177">
    <property type="entry name" value="CHITINASE"/>
    <property type="match status" value="1"/>
</dbReference>
<dbReference type="SUPFAM" id="SSF51445">
    <property type="entry name" value="(Trans)glycosidases"/>
    <property type="match status" value="1"/>
</dbReference>
<evidence type="ECO:0000256" key="1">
    <source>
        <dbReference type="ARBA" id="ARBA00009121"/>
    </source>
</evidence>
<dbReference type="SUPFAM" id="SSF57625">
    <property type="entry name" value="Invertebrate chitin-binding proteins"/>
    <property type="match status" value="2"/>
</dbReference>
<feature type="compositionally biased region" description="Low complexity" evidence="7">
    <location>
        <begin position="425"/>
        <end position="502"/>
    </location>
</feature>
<dbReference type="CDD" id="cd02872">
    <property type="entry name" value="GH18_chitolectin_chitotriosidase"/>
    <property type="match status" value="1"/>
</dbReference>
<dbReference type="InterPro" id="IPR036508">
    <property type="entry name" value="Chitin-bd_dom_sf"/>
</dbReference>
<dbReference type="PROSITE" id="PS50940">
    <property type="entry name" value="CHIT_BIND_II"/>
    <property type="match status" value="2"/>
</dbReference>
<evidence type="ECO:0000256" key="3">
    <source>
        <dbReference type="ARBA" id="ARBA00022801"/>
    </source>
</evidence>
<evidence type="ECO:0000256" key="5">
    <source>
        <dbReference type="ARBA" id="ARBA00023295"/>
    </source>
</evidence>
<dbReference type="Gene3D" id="3.10.50.10">
    <property type="match status" value="1"/>
</dbReference>
<evidence type="ECO:0000256" key="8">
    <source>
        <dbReference type="SAM" id="SignalP"/>
    </source>
</evidence>
<dbReference type="EMBL" id="JAHLQT010021820">
    <property type="protein sequence ID" value="KAG7167286.1"/>
    <property type="molecule type" value="Genomic_DNA"/>
</dbReference>
<evidence type="ECO:0000256" key="4">
    <source>
        <dbReference type="ARBA" id="ARBA00023157"/>
    </source>
</evidence>
<keyword evidence="8" id="KW-0732">Signal</keyword>
<evidence type="ECO:0000313" key="11">
    <source>
        <dbReference type="EMBL" id="KAG7167286.1"/>
    </source>
</evidence>
<dbReference type="SMART" id="SM00494">
    <property type="entry name" value="ChtBD2"/>
    <property type="match status" value="2"/>
</dbReference>
<dbReference type="InterPro" id="IPR029070">
    <property type="entry name" value="Chitinase_insertion_sf"/>
</dbReference>
<dbReference type="Pfam" id="PF00704">
    <property type="entry name" value="Glyco_hydro_18"/>
    <property type="match status" value="1"/>
</dbReference>
<dbReference type="Gene3D" id="2.170.140.10">
    <property type="entry name" value="Chitin binding domain"/>
    <property type="match status" value="2"/>
</dbReference>
<evidence type="ECO:0000313" key="12">
    <source>
        <dbReference type="Proteomes" id="UP000747542"/>
    </source>
</evidence>